<dbReference type="EMBL" id="PCGW01000007">
    <property type="protein sequence ID" value="PHO20843.1"/>
    <property type="molecule type" value="Genomic_DNA"/>
</dbReference>
<organism evidence="1 2">
    <name type="scientific">Aggregatibacter actinomycetemcomitans</name>
    <name type="common">Actinobacillus actinomycetemcomitans</name>
    <name type="synonym">Haemophilus actinomycetemcomitans</name>
    <dbReference type="NCBI Taxonomy" id="714"/>
    <lineage>
        <taxon>Bacteria</taxon>
        <taxon>Pseudomonadati</taxon>
        <taxon>Pseudomonadota</taxon>
        <taxon>Gammaproteobacteria</taxon>
        <taxon>Pasteurellales</taxon>
        <taxon>Pasteurellaceae</taxon>
        <taxon>Aggregatibacter</taxon>
    </lineage>
</organism>
<comment type="caution">
    <text evidence="1">The sequence shown here is derived from an EMBL/GenBank/DDBJ whole genome shotgun (WGS) entry which is preliminary data.</text>
</comment>
<dbReference type="Proteomes" id="UP000226080">
    <property type="component" value="Unassembled WGS sequence"/>
</dbReference>
<reference evidence="1 2" key="1">
    <citation type="submission" date="2017-10" db="EMBL/GenBank/DDBJ databases">
        <title>Draft genome sequences of Aggregatibacter actinomycetemcomitans strains 310a and 310b.</title>
        <authorList>
            <person name="May A.C."/>
            <person name="Ohta H."/>
            <person name="Maeda H."/>
            <person name="Kokeguchi S."/>
            <person name="Cugini C."/>
        </authorList>
    </citation>
    <scope>NUCLEOTIDE SEQUENCE [LARGE SCALE GENOMIC DNA]</scope>
    <source>
        <strain evidence="1 2">310b</strain>
    </source>
</reference>
<keyword evidence="2" id="KW-1185">Reference proteome</keyword>
<dbReference type="RefSeq" id="WP_099308951.1">
    <property type="nucleotide sequence ID" value="NZ_CP043004.1"/>
</dbReference>
<protein>
    <submittedName>
        <fullName evidence="1">Uncharacterized protein</fullName>
    </submittedName>
</protein>
<name>A0A2G1DQS9_AGGAC</name>
<evidence type="ECO:0000313" key="1">
    <source>
        <dbReference type="EMBL" id="PHO20843.1"/>
    </source>
</evidence>
<evidence type="ECO:0000313" key="2">
    <source>
        <dbReference type="Proteomes" id="UP000226080"/>
    </source>
</evidence>
<proteinExistence type="predicted"/>
<accession>A0A2G1DQS9</accession>
<sequence length="161" mass="18614">MKLSKQVKENIYSKIIKALDIKNAHQIGKELQDEIDKEQPRWFVEWYKSTLEKATGQKLNFYTYVSVTIGYSSVSLWVEVDFLKSKRCKALIDKARSTADEIIRDLKNLKDTILSVDTDKAFLIIFPQWESQLLESLPPRKAGLPATPADVSYLDKYKPKK</sequence>
<gene>
    <name evidence="1" type="ORF">CQR80_04975</name>
</gene>